<dbReference type="InterPro" id="IPR003409">
    <property type="entry name" value="MORN"/>
</dbReference>
<dbReference type="SMART" id="SM00698">
    <property type="entry name" value="MORN"/>
    <property type="match status" value="3"/>
</dbReference>
<reference evidence="2" key="3">
    <citation type="submission" date="2015-02" db="UniProtKB">
        <authorList>
            <consortium name="EnsemblProtists"/>
        </authorList>
    </citation>
    <scope>IDENTIFICATION</scope>
    <source>
        <strain evidence="2">DAOM BR144</strain>
    </source>
</reference>
<sequence length="104" mass="11838">MVRHGVGTFVNGPERYEGDWESDQMHGKGAYQFASGCRYEGEFAHNLFHGAGVYQSTDGATYSGQWQFSRMHGDGAYVDKDGVEWRGRFFNGKYDNGRVFHTLR</sequence>
<evidence type="ECO:0008006" key="4">
    <source>
        <dbReference type="Google" id="ProtNLM"/>
    </source>
</evidence>
<evidence type="ECO:0000313" key="3">
    <source>
        <dbReference type="Proteomes" id="UP000019132"/>
    </source>
</evidence>
<dbReference type="STRING" id="431595.K3WM15"/>
<dbReference type="Proteomes" id="UP000019132">
    <property type="component" value="Unassembled WGS sequence"/>
</dbReference>
<dbReference type="SUPFAM" id="SSF82185">
    <property type="entry name" value="Histone H3 K4-specific methyltransferase SET7/9 N-terminal domain"/>
    <property type="match status" value="1"/>
</dbReference>
<dbReference type="AlphaFoldDB" id="K3WM15"/>
<accession>K3WM15</accession>
<dbReference type="EnsemblProtists" id="PYU1_T006007">
    <property type="protein sequence ID" value="PYU1_T006007"/>
    <property type="gene ID" value="PYU1_G005995"/>
</dbReference>
<dbReference type="Gene3D" id="2.20.110.10">
    <property type="entry name" value="Histone H3 K4-specific methyltransferase SET7/9 N-terminal domain"/>
    <property type="match status" value="2"/>
</dbReference>
<dbReference type="InParanoid" id="K3WM15"/>
<dbReference type="OMA" id="QFKNNMF"/>
<dbReference type="eggNOG" id="KOG0231">
    <property type="taxonomic scope" value="Eukaryota"/>
</dbReference>
<dbReference type="VEuPathDB" id="FungiDB:PYU1_G005995"/>
<keyword evidence="1" id="KW-0677">Repeat</keyword>
<dbReference type="HOGENOM" id="CLU_032017_5_4_1"/>
<dbReference type="EMBL" id="GL376625">
    <property type="status" value="NOT_ANNOTATED_CDS"/>
    <property type="molecule type" value="Genomic_DNA"/>
</dbReference>
<proteinExistence type="predicted"/>
<name>K3WM15_GLOUD</name>
<dbReference type="Pfam" id="PF02493">
    <property type="entry name" value="MORN"/>
    <property type="match status" value="3"/>
</dbReference>
<dbReference type="InterPro" id="IPR052849">
    <property type="entry name" value="MORN_repeat_protein"/>
</dbReference>
<dbReference type="PANTHER" id="PTHR46917:SF1">
    <property type="entry name" value="MORN REPEAT-CONTAINING PROTEIN 2"/>
    <property type="match status" value="1"/>
</dbReference>
<protein>
    <recommendedName>
        <fullName evidence="4">MORN repeat-containing protein 5</fullName>
    </recommendedName>
</protein>
<reference evidence="3" key="1">
    <citation type="journal article" date="2010" name="Genome Biol.">
        <title>Genome sequence of the necrotrophic plant pathogen Pythium ultimum reveals original pathogenicity mechanisms and effector repertoire.</title>
        <authorList>
            <person name="Levesque C.A."/>
            <person name="Brouwer H."/>
            <person name="Cano L."/>
            <person name="Hamilton J.P."/>
            <person name="Holt C."/>
            <person name="Huitema E."/>
            <person name="Raffaele S."/>
            <person name="Robideau G.P."/>
            <person name="Thines M."/>
            <person name="Win J."/>
            <person name="Zerillo M.M."/>
            <person name="Beakes G.W."/>
            <person name="Boore J.L."/>
            <person name="Busam D."/>
            <person name="Dumas B."/>
            <person name="Ferriera S."/>
            <person name="Fuerstenberg S.I."/>
            <person name="Gachon C.M."/>
            <person name="Gaulin E."/>
            <person name="Govers F."/>
            <person name="Grenville-Briggs L."/>
            <person name="Horner N."/>
            <person name="Hostetler J."/>
            <person name="Jiang R.H."/>
            <person name="Johnson J."/>
            <person name="Krajaejun T."/>
            <person name="Lin H."/>
            <person name="Meijer H.J."/>
            <person name="Moore B."/>
            <person name="Morris P."/>
            <person name="Phuntmart V."/>
            <person name="Puiu D."/>
            <person name="Shetty J."/>
            <person name="Stajich J.E."/>
            <person name="Tripathy S."/>
            <person name="Wawra S."/>
            <person name="van West P."/>
            <person name="Whitty B.R."/>
            <person name="Coutinho P.M."/>
            <person name="Henrissat B."/>
            <person name="Martin F."/>
            <person name="Thomas P.D."/>
            <person name="Tyler B.M."/>
            <person name="De Vries R.P."/>
            <person name="Kamoun S."/>
            <person name="Yandell M."/>
            <person name="Tisserat N."/>
            <person name="Buell C.R."/>
        </authorList>
    </citation>
    <scope>NUCLEOTIDE SEQUENCE</scope>
    <source>
        <strain evidence="3">DAOM:BR144</strain>
    </source>
</reference>
<evidence type="ECO:0000256" key="1">
    <source>
        <dbReference type="ARBA" id="ARBA00022737"/>
    </source>
</evidence>
<dbReference type="PANTHER" id="PTHR46917">
    <property type="entry name" value="MORN REPEAT-CONTAINING PROTEIN 2"/>
    <property type="match status" value="1"/>
</dbReference>
<organism evidence="2 3">
    <name type="scientific">Globisporangium ultimum (strain ATCC 200006 / CBS 805.95 / DAOM BR144)</name>
    <name type="common">Pythium ultimum</name>
    <dbReference type="NCBI Taxonomy" id="431595"/>
    <lineage>
        <taxon>Eukaryota</taxon>
        <taxon>Sar</taxon>
        <taxon>Stramenopiles</taxon>
        <taxon>Oomycota</taxon>
        <taxon>Peronosporomycetes</taxon>
        <taxon>Pythiales</taxon>
        <taxon>Pythiaceae</taxon>
        <taxon>Globisporangium</taxon>
    </lineage>
</organism>
<reference evidence="3" key="2">
    <citation type="submission" date="2010-04" db="EMBL/GenBank/DDBJ databases">
        <authorList>
            <person name="Buell R."/>
            <person name="Hamilton J."/>
            <person name="Hostetler J."/>
        </authorList>
    </citation>
    <scope>NUCLEOTIDE SEQUENCE [LARGE SCALE GENOMIC DNA]</scope>
    <source>
        <strain evidence="3">DAOM:BR144</strain>
    </source>
</reference>
<keyword evidence="3" id="KW-1185">Reference proteome</keyword>
<evidence type="ECO:0000313" key="2">
    <source>
        <dbReference type="EnsemblProtists" id="PYU1_T006007"/>
    </source>
</evidence>